<dbReference type="InterPro" id="IPR025970">
    <property type="entry name" value="SusE"/>
</dbReference>
<protein>
    <submittedName>
        <fullName evidence="4">Uncharacterized protein</fullName>
    </submittedName>
</protein>
<dbReference type="GO" id="GO:2001070">
    <property type="term" value="F:starch binding"/>
    <property type="evidence" value="ECO:0007669"/>
    <property type="project" value="InterPro"/>
</dbReference>
<reference evidence="4 5" key="1">
    <citation type="submission" date="2016-12" db="EMBL/GenBank/DDBJ databases">
        <authorList>
            <person name="Song W.-J."/>
            <person name="Kurnit D.M."/>
        </authorList>
    </citation>
    <scope>NUCLEOTIDE SEQUENCE [LARGE SCALE GENOMIC DNA]</scope>
    <source>
        <strain evidence="4 5">HSG9</strain>
    </source>
</reference>
<evidence type="ECO:0000313" key="4">
    <source>
        <dbReference type="EMBL" id="OQD42276.1"/>
    </source>
</evidence>
<evidence type="ECO:0000256" key="1">
    <source>
        <dbReference type="SAM" id="SignalP"/>
    </source>
</evidence>
<feature type="chain" id="PRO_5013093737" evidence="1">
    <location>
        <begin position="26"/>
        <end position="437"/>
    </location>
</feature>
<keyword evidence="1" id="KW-0732">Signal</keyword>
<dbReference type="CDD" id="cd12956">
    <property type="entry name" value="CBM_SusE-F_like"/>
    <property type="match status" value="3"/>
</dbReference>
<accession>A0A1V6LQP6</accession>
<evidence type="ECO:0000259" key="3">
    <source>
        <dbReference type="Pfam" id="PF16411"/>
    </source>
</evidence>
<dbReference type="InterPro" id="IPR032187">
    <property type="entry name" value="SusF/SusE-like_C"/>
</dbReference>
<feature type="signal peptide" evidence="1">
    <location>
        <begin position="1"/>
        <end position="25"/>
    </location>
</feature>
<dbReference type="OrthoDB" id="9793489at2"/>
<name>A0A1V6LQP6_9FLAO</name>
<dbReference type="Pfam" id="PF16411">
    <property type="entry name" value="SusF_SusE"/>
    <property type="match status" value="1"/>
</dbReference>
<dbReference type="Proteomes" id="UP000191680">
    <property type="component" value="Unassembled WGS sequence"/>
</dbReference>
<dbReference type="AlphaFoldDB" id="A0A1V6LQP6"/>
<feature type="domain" description="SusE outer membrane protein" evidence="2">
    <location>
        <begin position="24"/>
        <end position="128"/>
    </location>
</feature>
<organism evidence="4 5">
    <name type="scientific">Croceivirga radicis</name>
    <dbReference type="NCBI Taxonomy" id="1929488"/>
    <lineage>
        <taxon>Bacteria</taxon>
        <taxon>Pseudomonadati</taxon>
        <taxon>Bacteroidota</taxon>
        <taxon>Flavobacteriia</taxon>
        <taxon>Flavobacteriales</taxon>
        <taxon>Flavobacteriaceae</taxon>
        <taxon>Croceivirga</taxon>
    </lineage>
</organism>
<keyword evidence="5" id="KW-1185">Reference proteome</keyword>
<dbReference type="GO" id="GO:0019867">
    <property type="term" value="C:outer membrane"/>
    <property type="evidence" value="ECO:0007669"/>
    <property type="project" value="InterPro"/>
</dbReference>
<dbReference type="PROSITE" id="PS51257">
    <property type="entry name" value="PROKAR_LIPOPROTEIN"/>
    <property type="match status" value="1"/>
</dbReference>
<proteinExistence type="predicted"/>
<comment type="caution">
    <text evidence="4">The sequence shown here is derived from an EMBL/GenBank/DDBJ whole genome shotgun (WGS) entry which is preliminary data.</text>
</comment>
<dbReference type="EMBL" id="MTBC01000007">
    <property type="protein sequence ID" value="OQD42276.1"/>
    <property type="molecule type" value="Genomic_DNA"/>
</dbReference>
<evidence type="ECO:0000313" key="5">
    <source>
        <dbReference type="Proteomes" id="UP000191680"/>
    </source>
</evidence>
<sequence>MKKNLAFIYASIVAMALLVTGCSDDDENIRVSSEASTQLTLSSTDALELTRDMTGETVLSLNWTAPDFGFTGAVPTYNVVVGVDAATEAEPSRVNVGNVLSKEFLAEELNESVADAGALAGLENEVKIWVEAMLGQEVVAASSPQLLTITGYATTFDLSSPWGLVGSATPNGWDGPDVPVYSTAIANEFVAYVTLVDGELKIRRDNDWAVNYGDTGADGILDEGGDNIQVTAGTYKVMFSLNDFTYSIEPFSWGLVGDATPNGWDGPDTPLTYDSSSDQWRAVVTLTNGEMKFRQNNDWAVNFGDTGADGTIEANGDNIMVEAGNYLVSVDFTNNLYTLEPIDIWGLVGDAAPNGWDGPNVRFTPDYANEGVWILENVTLLDGEIKFRTNDAWDFNYGDDGNDGTLEVDGANIPVSAGTYTITLYLADADNPTYTIE</sequence>
<evidence type="ECO:0000259" key="2">
    <source>
        <dbReference type="Pfam" id="PF14292"/>
    </source>
</evidence>
<dbReference type="Pfam" id="PF14292">
    <property type="entry name" value="SusE"/>
    <property type="match status" value="1"/>
</dbReference>
<gene>
    <name evidence="4" type="ORF">BUL40_10925</name>
</gene>
<feature type="domain" description="Outer membrane protein SusF/SusE-like C-terminal" evidence="3">
    <location>
        <begin position="255"/>
        <end position="337"/>
    </location>
</feature>
<dbReference type="Gene3D" id="2.60.40.3620">
    <property type="match status" value="3"/>
</dbReference>
<dbReference type="RefSeq" id="WP_080319302.1">
    <property type="nucleotide sequence ID" value="NZ_MTBC01000007.1"/>
</dbReference>